<dbReference type="Pfam" id="PF05699">
    <property type="entry name" value="Dimer_Tnp_hAT"/>
    <property type="match status" value="1"/>
</dbReference>
<evidence type="ECO:0000256" key="1">
    <source>
        <dbReference type="SAM" id="MobiDB-lite"/>
    </source>
</evidence>
<dbReference type="GO" id="GO:0005634">
    <property type="term" value="C:nucleus"/>
    <property type="evidence" value="ECO:0007669"/>
    <property type="project" value="TreeGrafter"/>
</dbReference>
<feature type="region of interest" description="Disordered" evidence="1">
    <location>
        <begin position="403"/>
        <end position="424"/>
    </location>
</feature>
<feature type="domain" description="HAT C-terminal dimerisation" evidence="2">
    <location>
        <begin position="466"/>
        <end position="524"/>
    </location>
</feature>
<dbReference type="InterPro" id="IPR008906">
    <property type="entry name" value="HATC_C_dom"/>
</dbReference>
<dbReference type="GO" id="GO:0006357">
    <property type="term" value="P:regulation of transcription by RNA polymerase II"/>
    <property type="evidence" value="ECO:0007669"/>
    <property type="project" value="TreeGrafter"/>
</dbReference>
<dbReference type="EMBL" id="CAKKLH010000001">
    <property type="protein sequence ID" value="CAH0098268.1"/>
    <property type="molecule type" value="Genomic_DNA"/>
</dbReference>
<accession>A0A8J2RBK9</accession>
<name>A0A8J2RBK9_9CRUS</name>
<proteinExistence type="predicted"/>
<comment type="caution">
    <text evidence="3">The sequence shown here is derived from an EMBL/GenBank/DDBJ whole genome shotgun (WGS) entry which is preliminary data.</text>
</comment>
<dbReference type="SUPFAM" id="SSF53098">
    <property type="entry name" value="Ribonuclease H-like"/>
    <property type="match status" value="1"/>
</dbReference>
<reference evidence="3" key="1">
    <citation type="submission" date="2021-11" db="EMBL/GenBank/DDBJ databases">
        <authorList>
            <person name="Schell T."/>
        </authorList>
    </citation>
    <scope>NUCLEOTIDE SEQUENCE</scope>
    <source>
        <strain evidence="3">M5</strain>
    </source>
</reference>
<dbReference type="AlphaFoldDB" id="A0A8J2RBK9"/>
<dbReference type="InterPro" id="IPR012337">
    <property type="entry name" value="RNaseH-like_sf"/>
</dbReference>
<sequence length="539" mass="61272">MHNHDRKSNQLESASDIWSKKGLSSSYLGVTLHFVSSTHQLQKVVLDLIYFPPPHTGTEVAKLTTSVFKEWDIQVPIIITDNGNDIAVQVSPSETDFHQEEDRQTLFLTDPDLNIETEESTIELENEEVEYEIFETQIKEDLIQIQSSVRRPNESEEEFKLRRLSCLSHRLQLVMSIFDKFKFIATRNSNSKSADEIAASRRNTPAFVKVIAKARKLASKIYNQELGWDSLSYTDWSLLKNIIDLFEPFASLTQLVSGDKYVTFSSGVPCLENLKLHLEESAKVFGLNVVSEAMLDDLKRRHDFITDESHPEFDSVYLLATSLDVNYRIFLLCDPFVQNLLMRNVVKVAKQMGIEYNSIPDDQIQDREARIEAETPPEDNTQTNLNTSSFHYLSKKLAQRLSTETPRSLSRSSSSLSTTSDVDGTDTPHLLVTIESELLDYFNLATDELDKEKGRKKGEIGTPMKDAILYWKDNAARFPYLTKLAFSLLAIPASSASAERQFSAAGWHCLGRKNRTTQDVLASKVFLTCNKDILRPMLF</sequence>
<dbReference type="PANTHER" id="PTHR46169">
    <property type="entry name" value="DNA REPLICATION-RELATED ELEMENT FACTOR, ISOFORM A"/>
    <property type="match status" value="1"/>
</dbReference>
<dbReference type="Proteomes" id="UP000789390">
    <property type="component" value="Unassembled WGS sequence"/>
</dbReference>
<organism evidence="3 4">
    <name type="scientific">Daphnia galeata</name>
    <dbReference type="NCBI Taxonomy" id="27404"/>
    <lineage>
        <taxon>Eukaryota</taxon>
        <taxon>Metazoa</taxon>
        <taxon>Ecdysozoa</taxon>
        <taxon>Arthropoda</taxon>
        <taxon>Crustacea</taxon>
        <taxon>Branchiopoda</taxon>
        <taxon>Diplostraca</taxon>
        <taxon>Cladocera</taxon>
        <taxon>Anomopoda</taxon>
        <taxon>Daphniidae</taxon>
        <taxon>Daphnia</taxon>
    </lineage>
</organism>
<dbReference type="InterPro" id="IPR052717">
    <property type="entry name" value="Vacuolar_transposase_reg"/>
</dbReference>
<dbReference type="PANTHER" id="PTHR46169:SF15">
    <property type="entry name" value="INNER CENTROMERE PROTEIN A-LIKE ISOFORM X1-RELATED"/>
    <property type="match status" value="1"/>
</dbReference>
<dbReference type="GO" id="GO:0046983">
    <property type="term" value="F:protein dimerization activity"/>
    <property type="evidence" value="ECO:0007669"/>
    <property type="project" value="InterPro"/>
</dbReference>
<gene>
    <name evidence="3" type="ORF">DGAL_LOCUS316</name>
</gene>
<evidence type="ECO:0000313" key="3">
    <source>
        <dbReference type="EMBL" id="CAH0098268.1"/>
    </source>
</evidence>
<dbReference type="OrthoDB" id="1607513at2759"/>
<feature type="compositionally biased region" description="Low complexity" evidence="1">
    <location>
        <begin position="403"/>
        <end position="420"/>
    </location>
</feature>
<evidence type="ECO:0000313" key="4">
    <source>
        <dbReference type="Proteomes" id="UP000789390"/>
    </source>
</evidence>
<protein>
    <recommendedName>
        <fullName evidence="2">HAT C-terminal dimerisation domain-containing protein</fullName>
    </recommendedName>
</protein>
<evidence type="ECO:0000259" key="2">
    <source>
        <dbReference type="Pfam" id="PF05699"/>
    </source>
</evidence>
<keyword evidence="4" id="KW-1185">Reference proteome</keyword>